<organism evidence="2 3">
    <name type="scientific">Datura stramonium</name>
    <name type="common">Jimsonweed</name>
    <name type="synonym">Common thornapple</name>
    <dbReference type="NCBI Taxonomy" id="4076"/>
    <lineage>
        <taxon>Eukaryota</taxon>
        <taxon>Viridiplantae</taxon>
        <taxon>Streptophyta</taxon>
        <taxon>Embryophyta</taxon>
        <taxon>Tracheophyta</taxon>
        <taxon>Spermatophyta</taxon>
        <taxon>Magnoliopsida</taxon>
        <taxon>eudicotyledons</taxon>
        <taxon>Gunneridae</taxon>
        <taxon>Pentapetalae</taxon>
        <taxon>asterids</taxon>
        <taxon>lamiids</taxon>
        <taxon>Solanales</taxon>
        <taxon>Solanaceae</taxon>
        <taxon>Solanoideae</taxon>
        <taxon>Datureae</taxon>
        <taxon>Datura</taxon>
    </lineage>
</organism>
<evidence type="ECO:0000313" key="2">
    <source>
        <dbReference type="EMBL" id="MCD7453979.1"/>
    </source>
</evidence>
<protein>
    <submittedName>
        <fullName evidence="2">Uncharacterized protein</fullName>
    </submittedName>
</protein>
<feature type="non-terminal residue" evidence="2">
    <location>
        <position position="119"/>
    </location>
</feature>
<keyword evidence="1" id="KW-1133">Transmembrane helix</keyword>
<keyword evidence="1" id="KW-0812">Transmembrane</keyword>
<evidence type="ECO:0000313" key="3">
    <source>
        <dbReference type="Proteomes" id="UP000823775"/>
    </source>
</evidence>
<sequence>MAFTNYKSDWGHNVFQPQVMCLTYLGDVNLGNRCRFMSQRVSIGTWLSCVISKQQLDTLIGEFRELPASLLRDCEDGSLSQYTALGRDTYWASVLSFILFLILSLALDLDLILESVPAL</sequence>
<name>A0ABS8S4Q0_DATST</name>
<proteinExistence type="predicted"/>
<evidence type="ECO:0000256" key="1">
    <source>
        <dbReference type="SAM" id="Phobius"/>
    </source>
</evidence>
<keyword evidence="1" id="KW-0472">Membrane</keyword>
<accession>A0ABS8S4Q0</accession>
<keyword evidence="3" id="KW-1185">Reference proteome</keyword>
<comment type="caution">
    <text evidence="2">The sequence shown here is derived from an EMBL/GenBank/DDBJ whole genome shotgun (WGS) entry which is preliminary data.</text>
</comment>
<dbReference type="Proteomes" id="UP000823775">
    <property type="component" value="Unassembled WGS sequence"/>
</dbReference>
<reference evidence="2 3" key="1">
    <citation type="journal article" date="2021" name="BMC Genomics">
        <title>Datura genome reveals duplications of psychoactive alkaloid biosynthetic genes and high mutation rate following tissue culture.</title>
        <authorList>
            <person name="Rajewski A."/>
            <person name="Carter-House D."/>
            <person name="Stajich J."/>
            <person name="Litt A."/>
        </authorList>
    </citation>
    <scope>NUCLEOTIDE SEQUENCE [LARGE SCALE GENOMIC DNA]</scope>
    <source>
        <strain evidence="2">AR-01</strain>
    </source>
</reference>
<dbReference type="EMBL" id="JACEIK010000278">
    <property type="protein sequence ID" value="MCD7453979.1"/>
    <property type="molecule type" value="Genomic_DNA"/>
</dbReference>
<feature type="transmembrane region" description="Helical" evidence="1">
    <location>
        <begin position="90"/>
        <end position="113"/>
    </location>
</feature>
<gene>
    <name evidence="2" type="ORF">HAX54_022971</name>
</gene>